<feature type="transmembrane region" description="Helical" evidence="8">
    <location>
        <begin position="221"/>
        <end position="244"/>
    </location>
</feature>
<dbReference type="Pfam" id="PF01794">
    <property type="entry name" value="Ferric_reduct"/>
    <property type="match status" value="1"/>
</dbReference>
<accession>A0AAD5U8Q4</accession>
<evidence type="ECO:0000256" key="7">
    <source>
        <dbReference type="ARBA" id="ARBA00023136"/>
    </source>
</evidence>
<feature type="transmembrane region" description="Helical" evidence="8">
    <location>
        <begin position="273"/>
        <end position="290"/>
    </location>
</feature>
<dbReference type="CDD" id="cd06186">
    <property type="entry name" value="NOX_Duox_like_FAD_NADP"/>
    <property type="match status" value="1"/>
</dbReference>
<organism evidence="10 11">
    <name type="scientific">Clydaea vesicula</name>
    <dbReference type="NCBI Taxonomy" id="447962"/>
    <lineage>
        <taxon>Eukaryota</taxon>
        <taxon>Fungi</taxon>
        <taxon>Fungi incertae sedis</taxon>
        <taxon>Chytridiomycota</taxon>
        <taxon>Chytridiomycota incertae sedis</taxon>
        <taxon>Chytridiomycetes</taxon>
        <taxon>Lobulomycetales</taxon>
        <taxon>Lobulomycetaceae</taxon>
        <taxon>Clydaea</taxon>
    </lineage>
</organism>
<dbReference type="InterPro" id="IPR013130">
    <property type="entry name" value="Fe3_Rdtase_TM_dom"/>
</dbReference>
<comment type="subcellular location">
    <subcellularLocation>
        <location evidence="1">Membrane</location>
        <topology evidence="1">Multi-pass membrane protein</topology>
    </subcellularLocation>
</comment>
<dbReference type="GO" id="GO:0016175">
    <property type="term" value="F:superoxide-generating NAD(P)H oxidase activity"/>
    <property type="evidence" value="ECO:0007669"/>
    <property type="project" value="TreeGrafter"/>
</dbReference>
<evidence type="ECO:0000313" key="10">
    <source>
        <dbReference type="EMBL" id="KAJ3226226.1"/>
    </source>
</evidence>
<keyword evidence="6" id="KW-0813">Transport</keyword>
<keyword evidence="7 8" id="KW-0472">Membrane</keyword>
<evidence type="ECO:0000256" key="1">
    <source>
        <dbReference type="ARBA" id="ARBA00004141"/>
    </source>
</evidence>
<dbReference type="PANTHER" id="PTHR11972:SF69">
    <property type="entry name" value="FERRIC REDUCTION OXIDASE 6-RELATED"/>
    <property type="match status" value="1"/>
</dbReference>
<dbReference type="Gene3D" id="3.40.50.80">
    <property type="entry name" value="Nucleotide-binding domain of ferredoxin-NADP reductase (FNR) module"/>
    <property type="match status" value="2"/>
</dbReference>
<feature type="transmembrane region" description="Helical" evidence="8">
    <location>
        <begin position="561"/>
        <end position="587"/>
    </location>
</feature>
<dbReference type="SFLD" id="SFLDS00052">
    <property type="entry name" value="Ferric_Reductase_Domain"/>
    <property type="match status" value="1"/>
</dbReference>
<evidence type="ECO:0000256" key="8">
    <source>
        <dbReference type="SAM" id="Phobius"/>
    </source>
</evidence>
<reference evidence="10" key="1">
    <citation type="submission" date="2020-05" db="EMBL/GenBank/DDBJ databases">
        <title>Phylogenomic resolution of chytrid fungi.</title>
        <authorList>
            <person name="Stajich J.E."/>
            <person name="Amses K."/>
            <person name="Simmons R."/>
            <person name="Seto K."/>
            <person name="Myers J."/>
            <person name="Bonds A."/>
            <person name="Quandt C.A."/>
            <person name="Barry K."/>
            <person name="Liu P."/>
            <person name="Grigoriev I."/>
            <person name="Longcore J.E."/>
            <person name="James T.Y."/>
        </authorList>
    </citation>
    <scope>NUCLEOTIDE SEQUENCE</scope>
    <source>
        <strain evidence="10">JEL0476</strain>
    </source>
</reference>
<dbReference type="InterPro" id="IPR013121">
    <property type="entry name" value="Fe_red_NAD-bd_6"/>
</dbReference>
<keyword evidence="11" id="KW-1185">Reference proteome</keyword>
<dbReference type="InterPro" id="IPR013112">
    <property type="entry name" value="FAD-bd_8"/>
</dbReference>
<dbReference type="InterPro" id="IPR017938">
    <property type="entry name" value="Riboflavin_synthase-like_b-brl"/>
</dbReference>
<feature type="transmembrane region" description="Helical" evidence="8">
    <location>
        <begin position="515"/>
        <end position="533"/>
    </location>
</feature>
<evidence type="ECO:0000256" key="4">
    <source>
        <dbReference type="ARBA" id="ARBA00022989"/>
    </source>
</evidence>
<sequence length="688" mass="79221">MSKSINYQKYVVNFGLGLIFLFATLYYVVYARNVRTVTVPGVVLPKDIVHICFYFMPLGILIALAQVFTPISPSTSKSTEFFNRKITTKLFGINTVGKLFFFLLLLGVNFFWWFAPLLMRDDLHEFTAIDFVDVISEKAAIAGMWDMSLSIIFYCRENKVLSYFIQDLKGKNNIDETSLNFHKIFGVMSFALISLHSVGLGFVYIYEDIAVRLIPLSRRGLLNFFGIIAWAAMIAMLVTSIYLIRRKYYKLFFWTHQLYILAVIFAVMHDSNVIYYIIPALLYLVYDKIAPRLTNSEFRNAKATIYYMDKTIVRLNITLPNNQEFPYYPPGSWVNICFPKLSKIDWHPFSITSNYLDNKKVLTIIVASKGKWSSGLVEMSADGSAVEVPVKVNGYFGNGHPFKENVRSLLVAGGTGVSALIPFTKKLLESEPNLTKFVWVVKKPADLLLYTEFLLLLQKTAKTSNFKPVFYFTRSSEVPTELHKQTQNLISENRISSKNKDVIVSETFHKKNYKLAILSLLVFIFGNLGYMVGRWIQPSKKDYDKCRKTYQTEPYLHFACYYWWSFGPLLLSVLFSILVGAITVFVYNRMFNKSTVSQNDHVEMIDNSKSDKEKEADSNQQSDLLDFVKENSRSGRPDFNELLLLLPNNSESEKKLHVYIAGPTVFNTDLQKVCRKNKVEYFVESWEK</sequence>
<keyword evidence="3" id="KW-0249">Electron transport</keyword>
<dbReference type="EMBL" id="JADGJW010000041">
    <property type="protein sequence ID" value="KAJ3226226.1"/>
    <property type="molecule type" value="Genomic_DNA"/>
</dbReference>
<feature type="transmembrane region" description="Helical" evidence="8">
    <location>
        <begin position="48"/>
        <end position="69"/>
    </location>
</feature>
<keyword evidence="5" id="KW-0560">Oxidoreductase</keyword>
<name>A0AAD5U8Q4_9FUNG</name>
<protein>
    <recommendedName>
        <fullName evidence="9">FAD-binding FR-type domain-containing protein</fullName>
    </recommendedName>
</protein>
<dbReference type="SUPFAM" id="SSF63380">
    <property type="entry name" value="Riboflavin synthase domain-like"/>
    <property type="match status" value="1"/>
</dbReference>
<dbReference type="AlphaFoldDB" id="A0AAD5U8Q4"/>
<dbReference type="GO" id="GO:0000293">
    <property type="term" value="F:ferric-chelate reductase activity"/>
    <property type="evidence" value="ECO:0007669"/>
    <property type="project" value="TreeGrafter"/>
</dbReference>
<evidence type="ECO:0000256" key="6">
    <source>
        <dbReference type="ARBA" id="ARBA00023065"/>
    </source>
</evidence>
<evidence type="ECO:0000256" key="3">
    <source>
        <dbReference type="ARBA" id="ARBA00022982"/>
    </source>
</evidence>
<dbReference type="Proteomes" id="UP001211065">
    <property type="component" value="Unassembled WGS sequence"/>
</dbReference>
<evidence type="ECO:0000313" key="11">
    <source>
        <dbReference type="Proteomes" id="UP001211065"/>
    </source>
</evidence>
<proteinExistence type="predicted"/>
<keyword evidence="6" id="KW-0406">Ion transport</keyword>
<keyword evidence="2 8" id="KW-0812">Transmembrane</keyword>
<dbReference type="Pfam" id="PF08022">
    <property type="entry name" value="FAD_binding_8"/>
    <property type="match status" value="1"/>
</dbReference>
<evidence type="ECO:0000259" key="9">
    <source>
        <dbReference type="PROSITE" id="PS51384"/>
    </source>
</evidence>
<dbReference type="InterPro" id="IPR050369">
    <property type="entry name" value="RBOH/FRE"/>
</dbReference>
<dbReference type="GO" id="GO:0005886">
    <property type="term" value="C:plasma membrane"/>
    <property type="evidence" value="ECO:0007669"/>
    <property type="project" value="TreeGrafter"/>
</dbReference>
<dbReference type="InterPro" id="IPR039261">
    <property type="entry name" value="FNR_nucleotide-bd"/>
</dbReference>
<dbReference type="InterPro" id="IPR017927">
    <property type="entry name" value="FAD-bd_FR_type"/>
</dbReference>
<evidence type="ECO:0000256" key="2">
    <source>
        <dbReference type="ARBA" id="ARBA00022692"/>
    </source>
</evidence>
<dbReference type="SUPFAM" id="SSF52343">
    <property type="entry name" value="Ferredoxin reductase-like, C-terminal NADP-linked domain"/>
    <property type="match status" value="1"/>
</dbReference>
<dbReference type="PANTHER" id="PTHR11972">
    <property type="entry name" value="NADPH OXIDASE"/>
    <property type="match status" value="1"/>
</dbReference>
<dbReference type="GO" id="GO:0033215">
    <property type="term" value="P:reductive iron assimilation"/>
    <property type="evidence" value="ECO:0007669"/>
    <property type="project" value="TreeGrafter"/>
</dbReference>
<keyword evidence="4 8" id="KW-1133">Transmembrane helix</keyword>
<gene>
    <name evidence="10" type="ORF">HK099_005331</name>
</gene>
<feature type="domain" description="FAD-binding FR-type" evidence="9">
    <location>
        <begin position="288"/>
        <end position="402"/>
    </location>
</feature>
<comment type="caution">
    <text evidence="10">The sequence shown here is derived from an EMBL/GenBank/DDBJ whole genome shotgun (WGS) entry which is preliminary data.</text>
</comment>
<dbReference type="PROSITE" id="PS51384">
    <property type="entry name" value="FAD_FR"/>
    <property type="match status" value="1"/>
</dbReference>
<dbReference type="Pfam" id="PF08030">
    <property type="entry name" value="NAD_binding_6"/>
    <property type="match status" value="1"/>
</dbReference>
<feature type="transmembrane region" description="Helical" evidence="8">
    <location>
        <begin position="184"/>
        <end position="206"/>
    </location>
</feature>
<dbReference type="SFLD" id="SFLDG01168">
    <property type="entry name" value="Ferric_reductase_subgroup_(FRE"/>
    <property type="match status" value="1"/>
</dbReference>
<feature type="transmembrane region" description="Helical" evidence="8">
    <location>
        <begin position="90"/>
        <end position="115"/>
    </location>
</feature>
<feature type="transmembrane region" description="Helical" evidence="8">
    <location>
        <begin position="10"/>
        <end position="28"/>
    </location>
</feature>
<evidence type="ECO:0000256" key="5">
    <source>
        <dbReference type="ARBA" id="ARBA00023002"/>
    </source>
</evidence>